<dbReference type="GO" id="GO:0016814">
    <property type="term" value="F:hydrolase activity, acting on carbon-nitrogen (but not peptide) bonds, in cyclic amidines"/>
    <property type="evidence" value="ECO:0007669"/>
    <property type="project" value="TreeGrafter"/>
</dbReference>
<dbReference type="SUPFAM" id="SSF51556">
    <property type="entry name" value="Metallo-dependent hydrolases"/>
    <property type="match status" value="1"/>
</dbReference>
<dbReference type="InterPro" id="IPR032466">
    <property type="entry name" value="Metal_Hydrolase"/>
</dbReference>
<proteinExistence type="predicted"/>
<dbReference type="PANTHER" id="PTHR32027">
    <property type="entry name" value="CYTOSINE DEAMINASE"/>
    <property type="match status" value="1"/>
</dbReference>
<dbReference type="Gene3D" id="3.20.20.140">
    <property type="entry name" value="Metal-dependent hydrolases"/>
    <property type="match status" value="1"/>
</dbReference>
<organism evidence="1 2">
    <name type="scientific">Extremus antarcticus</name>
    <dbReference type="NCBI Taxonomy" id="702011"/>
    <lineage>
        <taxon>Eukaryota</taxon>
        <taxon>Fungi</taxon>
        <taxon>Dikarya</taxon>
        <taxon>Ascomycota</taxon>
        <taxon>Pezizomycotina</taxon>
        <taxon>Dothideomycetes</taxon>
        <taxon>Dothideomycetidae</taxon>
        <taxon>Mycosphaerellales</taxon>
        <taxon>Extremaceae</taxon>
        <taxon>Extremus</taxon>
    </lineage>
</organism>
<dbReference type="Proteomes" id="UP001271007">
    <property type="component" value="Unassembled WGS sequence"/>
</dbReference>
<sequence>MAADFLRSHGIDLDAEMAEIQDELETTGDPQAAETDHLQREKTFSGFRNVCLPHTAANSRWDVSTAGGSITGIAQHDPQATSEIPQAEGKGALLAPSLCHPHVHIDKAFLLLHPKYAHLQIEKGDFEEAMNLTGTAKKDFEEWDLLERGQRLVDESVQAGVTHMRAFVEVDAIVGMKSLDAGIKLKKKAEQEGRCVVQLCAFAQLPLFTSTDGDRDGETIRELMEEAANRPEVDVVGSTPYVEADRRKMEQNIEWMIDLSIESGTHLDFHLDYHLDPEVEPMVWYVLQLLHEKDWNGETKDKAVVLGHCTRLTLFTEEEWKKLKKEVGELPVSFVGLPTSDLFMMRTPDRTRGTLDVPMLIKQYGLNACIGINNIGNAFTPYGSCDPLTLACNGVGIYQAGTKADAELLYECVSSRARQAIGLSPSEDASSGGRLQTKVKDEASFVMFGSEQGEWRTRRSISEVVYLYDHIRNRSTYLKGQRT</sequence>
<comment type="caution">
    <text evidence="1">The sequence shown here is derived from an EMBL/GenBank/DDBJ whole genome shotgun (WGS) entry which is preliminary data.</text>
</comment>
<evidence type="ECO:0000313" key="1">
    <source>
        <dbReference type="EMBL" id="KAK3057165.1"/>
    </source>
</evidence>
<protein>
    <recommendedName>
        <fullName evidence="3">Metallo-dependent hydrolase</fullName>
    </recommendedName>
</protein>
<dbReference type="EMBL" id="JAWDJX010000004">
    <property type="protein sequence ID" value="KAK3057165.1"/>
    <property type="molecule type" value="Genomic_DNA"/>
</dbReference>
<reference evidence="1" key="1">
    <citation type="submission" date="2023-04" db="EMBL/GenBank/DDBJ databases">
        <title>Black Yeasts Isolated from many extreme environments.</title>
        <authorList>
            <person name="Coleine C."/>
            <person name="Stajich J.E."/>
            <person name="Selbmann L."/>
        </authorList>
    </citation>
    <scope>NUCLEOTIDE SEQUENCE</scope>
    <source>
        <strain evidence="1">CCFEE 5312</strain>
    </source>
</reference>
<gene>
    <name evidence="1" type="ORF">LTR09_002204</name>
</gene>
<accession>A0AAJ0LVY8</accession>
<dbReference type="AlphaFoldDB" id="A0AAJ0LVY8"/>
<name>A0AAJ0LVY8_9PEZI</name>
<dbReference type="InterPro" id="IPR052349">
    <property type="entry name" value="Metallo-hydrolase_Enzymes"/>
</dbReference>
<evidence type="ECO:0008006" key="3">
    <source>
        <dbReference type="Google" id="ProtNLM"/>
    </source>
</evidence>
<dbReference type="PANTHER" id="PTHR32027:SF0">
    <property type="entry name" value="CYTOSINE DEAMINASE"/>
    <property type="match status" value="1"/>
</dbReference>
<keyword evidence="2" id="KW-1185">Reference proteome</keyword>
<evidence type="ECO:0000313" key="2">
    <source>
        <dbReference type="Proteomes" id="UP001271007"/>
    </source>
</evidence>